<comment type="subcellular location">
    <subcellularLocation>
        <location evidence="1">Cytoplasm</location>
    </subcellularLocation>
</comment>
<proteinExistence type="inferred from homology"/>
<evidence type="ECO:0000256" key="5">
    <source>
        <dbReference type="ARBA" id="ARBA00038145"/>
    </source>
</evidence>
<feature type="repeat" description="WD" evidence="6">
    <location>
        <begin position="286"/>
        <end position="322"/>
    </location>
</feature>
<dbReference type="Pfam" id="PF00400">
    <property type="entry name" value="WD40"/>
    <property type="match status" value="5"/>
</dbReference>
<evidence type="ECO:0000313" key="8">
    <source>
        <dbReference type="Proteomes" id="UP000073492"/>
    </source>
</evidence>
<dbReference type="PRINTS" id="PR00320">
    <property type="entry name" value="GPROTEINBRPT"/>
</dbReference>
<evidence type="ECO:0000256" key="1">
    <source>
        <dbReference type="ARBA" id="ARBA00004496"/>
    </source>
</evidence>
<keyword evidence="3 6" id="KW-0853">WD repeat</keyword>
<evidence type="ECO:0000256" key="4">
    <source>
        <dbReference type="ARBA" id="ARBA00022737"/>
    </source>
</evidence>
<reference evidence="7 8" key="1">
    <citation type="submission" date="2015-07" db="EMBL/GenBank/DDBJ databases">
        <title>Comparative genomics of the Sigatoka disease complex on banana suggests a link between parallel evolutionary changes in Pseudocercospora fijiensis and Pseudocercospora eumusae and increased virulence on the banana host.</title>
        <authorList>
            <person name="Chang T.-C."/>
            <person name="Salvucci A."/>
            <person name="Crous P.W."/>
            <person name="Stergiopoulos I."/>
        </authorList>
    </citation>
    <scope>NUCLEOTIDE SEQUENCE [LARGE SCALE GENOMIC DNA]</scope>
    <source>
        <strain evidence="7 8">CBS 116634</strain>
    </source>
</reference>
<evidence type="ECO:0000256" key="2">
    <source>
        <dbReference type="ARBA" id="ARBA00022490"/>
    </source>
</evidence>
<feature type="repeat" description="WD" evidence="6">
    <location>
        <begin position="59"/>
        <end position="100"/>
    </location>
</feature>
<feature type="repeat" description="WD" evidence="6">
    <location>
        <begin position="250"/>
        <end position="273"/>
    </location>
</feature>
<dbReference type="InterPro" id="IPR051980">
    <property type="entry name" value="WD_repeat_MORG1"/>
</dbReference>
<evidence type="ECO:0000313" key="7">
    <source>
        <dbReference type="EMBL" id="KXT10387.1"/>
    </source>
</evidence>
<gene>
    <name evidence="7" type="ORF">AC579_1194</name>
</gene>
<dbReference type="PANTHER" id="PTHR22842">
    <property type="entry name" value="WD40 REPEAT PROTEIN"/>
    <property type="match status" value="1"/>
</dbReference>
<dbReference type="Gene3D" id="2.130.10.10">
    <property type="entry name" value="YVTN repeat-like/Quinoprotein amine dehydrogenase"/>
    <property type="match status" value="1"/>
</dbReference>
<feature type="repeat" description="WD" evidence="6">
    <location>
        <begin position="101"/>
        <end position="143"/>
    </location>
</feature>
<keyword evidence="2" id="KW-0963">Cytoplasm</keyword>
<keyword evidence="8" id="KW-1185">Reference proteome</keyword>
<dbReference type="STRING" id="113226.A0A139I6L7"/>
<dbReference type="InterPro" id="IPR015943">
    <property type="entry name" value="WD40/YVTN_repeat-like_dom_sf"/>
</dbReference>
<dbReference type="OrthoDB" id="1068471at2759"/>
<dbReference type="AlphaFoldDB" id="A0A139I6L7"/>
<dbReference type="CDD" id="cd00200">
    <property type="entry name" value="WD40"/>
    <property type="match status" value="1"/>
</dbReference>
<sequence>MNNSTFPTAQLARLTNPSGSPIHALTFSSGTGQYILTGSQDRQIRLWNPISKRPLIQTYSAHGYEVLDIAVDSQNERFVSGGGDKTVFIWDVATAQTLRRFGGHAARINAVAFGGEGDSVAMSGSFDGTAKIWDLKARSEKPIMTLGEARDSVTSVKVLGHEIFVGSVDGRVRVYDLAMGRLETDVVAPGKGVTSLMPTRDGQGYLVSSLDSKLRFMDRTTGKCLQTFSHVGFVNETYRIRSTLAGAEAFVVSGTEDGRVLVWDVLSGNLVKEVWHNEGGAAGAGQPSKKDVVSAVAWNQMRKMWASAGGDGSVAVWGNQES</sequence>
<evidence type="ECO:0000256" key="3">
    <source>
        <dbReference type="ARBA" id="ARBA00022574"/>
    </source>
</evidence>
<dbReference type="PROSITE" id="PS50082">
    <property type="entry name" value="WD_REPEATS_2"/>
    <property type="match status" value="5"/>
</dbReference>
<dbReference type="SUPFAM" id="SSF50978">
    <property type="entry name" value="WD40 repeat-like"/>
    <property type="match status" value="1"/>
</dbReference>
<accession>A0A139I6L7</accession>
<dbReference type="GO" id="GO:0071013">
    <property type="term" value="C:catalytic step 2 spliceosome"/>
    <property type="evidence" value="ECO:0007669"/>
    <property type="project" value="TreeGrafter"/>
</dbReference>
<dbReference type="PROSITE" id="PS50294">
    <property type="entry name" value="WD_REPEATS_REGION"/>
    <property type="match status" value="3"/>
</dbReference>
<dbReference type="GO" id="GO:0000398">
    <property type="term" value="P:mRNA splicing, via spliceosome"/>
    <property type="evidence" value="ECO:0007669"/>
    <property type="project" value="TreeGrafter"/>
</dbReference>
<dbReference type="SMART" id="SM00320">
    <property type="entry name" value="WD40"/>
    <property type="match status" value="7"/>
</dbReference>
<dbReference type="PROSITE" id="PS00678">
    <property type="entry name" value="WD_REPEATS_1"/>
    <property type="match status" value="1"/>
</dbReference>
<comment type="caution">
    <text evidence="7">The sequence shown here is derived from an EMBL/GenBank/DDBJ whole genome shotgun (WGS) entry which is preliminary data.</text>
</comment>
<name>A0A139I6L7_9PEZI</name>
<dbReference type="InterPro" id="IPR001680">
    <property type="entry name" value="WD40_rpt"/>
</dbReference>
<comment type="similarity">
    <text evidence="5">Belongs to the WD repeat MORG1 family.</text>
</comment>
<organism evidence="7 8">
    <name type="scientific">Pseudocercospora musae</name>
    <dbReference type="NCBI Taxonomy" id="113226"/>
    <lineage>
        <taxon>Eukaryota</taxon>
        <taxon>Fungi</taxon>
        <taxon>Dikarya</taxon>
        <taxon>Ascomycota</taxon>
        <taxon>Pezizomycotina</taxon>
        <taxon>Dothideomycetes</taxon>
        <taxon>Dothideomycetidae</taxon>
        <taxon>Mycosphaerellales</taxon>
        <taxon>Mycosphaerellaceae</taxon>
        <taxon>Pseudocercospora</taxon>
    </lineage>
</organism>
<dbReference type="EMBL" id="LFZO01000264">
    <property type="protein sequence ID" value="KXT10387.1"/>
    <property type="molecule type" value="Genomic_DNA"/>
</dbReference>
<dbReference type="PANTHER" id="PTHR22842:SF3">
    <property type="entry name" value="WD REPEAT DOMAIN-CONTAINING PROTEIN 83"/>
    <property type="match status" value="1"/>
</dbReference>
<protein>
    <submittedName>
        <fullName evidence="7">Uncharacterized protein</fullName>
    </submittedName>
</protein>
<dbReference type="InterPro" id="IPR036322">
    <property type="entry name" value="WD40_repeat_dom_sf"/>
</dbReference>
<dbReference type="GO" id="GO:0005737">
    <property type="term" value="C:cytoplasm"/>
    <property type="evidence" value="ECO:0007669"/>
    <property type="project" value="UniProtKB-SubCell"/>
</dbReference>
<dbReference type="InterPro" id="IPR019775">
    <property type="entry name" value="WD40_repeat_CS"/>
</dbReference>
<feature type="repeat" description="WD" evidence="6">
    <location>
        <begin position="15"/>
        <end position="48"/>
    </location>
</feature>
<keyword evidence="4" id="KW-0677">Repeat</keyword>
<dbReference type="InterPro" id="IPR020472">
    <property type="entry name" value="WD40_PAC1"/>
</dbReference>
<evidence type="ECO:0000256" key="6">
    <source>
        <dbReference type="PROSITE-ProRule" id="PRU00221"/>
    </source>
</evidence>
<dbReference type="Proteomes" id="UP000073492">
    <property type="component" value="Unassembled WGS sequence"/>
</dbReference>